<evidence type="ECO:0000313" key="2">
    <source>
        <dbReference type="EMBL" id="JAC63515.1"/>
    </source>
</evidence>
<feature type="region of interest" description="Disordered" evidence="1">
    <location>
        <begin position="115"/>
        <end position="239"/>
    </location>
</feature>
<feature type="compositionally biased region" description="Basic and acidic residues" evidence="1">
    <location>
        <begin position="148"/>
        <end position="157"/>
    </location>
</feature>
<feature type="compositionally biased region" description="Basic and acidic residues" evidence="1">
    <location>
        <begin position="118"/>
        <end position="136"/>
    </location>
</feature>
<sequence>MSDVFNSRAVHAAENCFMKLYLPGLNQGGFNKAEEQDEQFVADTGKNVRKHRTAVKNGAKCFGTSINTSVAKGPGDQGYCPGASTSATGTGLSGNGAHSLAQNSKLFPLVYFDSSQPEDTRVTPEAREQVSERAQEFTEPLAGVPDVLLREEADAGREAPAPPGGPPPARGSPRARRDLRRRNQRLQLPHLSLEGIGQQPAPHPRRRMVSLSGDGDARPRLAQSDSGVWPRGPAVPARPPQMHIRAHEALKLSPSPHTPMSEKSFFFTPEAFSPDAGDLLHSSRQSFRLKVTDRWIWRASRVGAALREGTLNTEAERERGAPQQTASGEWAAYNEPPPRISPKVQPQIPRSPEEMRGRTNKLPGLRPVTTINNSQSIGVKTDATGEKAAACGGRPLAARRALQVATKGTCLCIYPPARGSYT</sequence>
<feature type="compositionally biased region" description="Pro residues" evidence="1">
    <location>
        <begin position="160"/>
        <end position="170"/>
    </location>
</feature>
<dbReference type="AlphaFoldDB" id="A0A061QYJ0"/>
<gene>
    <name evidence="2" type="ORF">TSPGSL018_20455</name>
</gene>
<protein>
    <submittedName>
        <fullName evidence="2">Uncharacterized protein</fullName>
    </submittedName>
</protein>
<name>A0A061QYJ0_9CHLO</name>
<reference evidence="2" key="1">
    <citation type="submission" date="2014-05" db="EMBL/GenBank/DDBJ databases">
        <title>The transcriptome of the halophilic microalga Tetraselmis sp. GSL018 isolated from the Great Salt Lake, Utah.</title>
        <authorList>
            <person name="Jinkerson R.E."/>
            <person name="D'Adamo S."/>
            <person name="Posewitz M.C."/>
        </authorList>
    </citation>
    <scope>NUCLEOTIDE SEQUENCE</scope>
    <source>
        <strain evidence="2">GSL018</strain>
    </source>
</reference>
<accession>A0A061QYJ0</accession>
<evidence type="ECO:0000256" key="1">
    <source>
        <dbReference type="SAM" id="MobiDB-lite"/>
    </source>
</evidence>
<dbReference type="EMBL" id="GBEZ01023365">
    <property type="protein sequence ID" value="JAC63515.1"/>
    <property type="molecule type" value="Transcribed_RNA"/>
</dbReference>
<proteinExistence type="predicted"/>
<feature type="compositionally biased region" description="Basic residues" evidence="1">
    <location>
        <begin position="173"/>
        <end position="184"/>
    </location>
</feature>
<feature type="region of interest" description="Disordered" evidence="1">
    <location>
        <begin position="310"/>
        <end position="370"/>
    </location>
</feature>
<organism evidence="2">
    <name type="scientific">Tetraselmis sp. GSL018</name>
    <dbReference type="NCBI Taxonomy" id="582737"/>
    <lineage>
        <taxon>Eukaryota</taxon>
        <taxon>Viridiplantae</taxon>
        <taxon>Chlorophyta</taxon>
        <taxon>core chlorophytes</taxon>
        <taxon>Chlorodendrophyceae</taxon>
        <taxon>Chlorodendrales</taxon>
        <taxon>Chlorodendraceae</taxon>
        <taxon>Tetraselmis</taxon>
    </lineage>
</organism>